<reference evidence="2" key="1">
    <citation type="submission" date="2021-06" db="EMBL/GenBank/DDBJ databases">
        <authorList>
            <person name="Arsene-Ploetze F."/>
        </authorList>
    </citation>
    <scope>NUCLEOTIDE SEQUENCE</scope>
    <source>
        <strain evidence="2">SBRY1</strain>
    </source>
</reference>
<evidence type="ECO:0000313" key="2">
    <source>
        <dbReference type="EMBL" id="CAG7645442.1"/>
    </source>
</evidence>
<evidence type="ECO:0000256" key="1">
    <source>
        <dbReference type="SAM" id="MobiDB-lite"/>
    </source>
</evidence>
<feature type="compositionally biased region" description="Basic residues" evidence="1">
    <location>
        <begin position="78"/>
        <end position="89"/>
    </location>
</feature>
<proteinExistence type="predicted"/>
<gene>
    <name evidence="2" type="ORF">SBRY_40157</name>
</gene>
<sequence length="170" mass="18722">MHLFWPTVMHAFRDQAREVVDASLHERDAVGIGEDPSGQAAPGNKTPTPADGRGTRSVAHRLHRRPRGVRAAGPGRGPQRRRRAGLARHHPADLEKEHHTRRHRCVRHLPRRDPHQPAAHQGCGRPLPRDAAGEQDALGGPAPHHRRGPRPTRKSHRSEVVGPLAPAAQP</sequence>
<keyword evidence="3" id="KW-1185">Reference proteome</keyword>
<accession>A0A9W4H2E3</accession>
<feature type="region of interest" description="Disordered" evidence="1">
    <location>
        <begin position="30"/>
        <end position="170"/>
    </location>
</feature>
<feature type="compositionally biased region" description="Basic residues" evidence="1">
    <location>
        <begin position="99"/>
        <end position="110"/>
    </location>
</feature>
<dbReference type="AlphaFoldDB" id="A0A9W4H2E3"/>
<evidence type="ECO:0000313" key="3">
    <source>
        <dbReference type="Proteomes" id="UP001153328"/>
    </source>
</evidence>
<dbReference type="EMBL" id="CAJVAX010000018">
    <property type="protein sequence ID" value="CAG7645442.1"/>
    <property type="molecule type" value="Genomic_DNA"/>
</dbReference>
<organism evidence="2 3">
    <name type="scientific">Actinacidiphila bryophytorum</name>
    <dbReference type="NCBI Taxonomy" id="1436133"/>
    <lineage>
        <taxon>Bacteria</taxon>
        <taxon>Bacillati</taxon>
        <taxon>Actinomycetota</taxon>
        <taxon>Actinomycetes</taxon>
        <taxon>Kitasatosporales</taxon>
        <taxon>Streptomycetaceae</taxon>
        <taxon>Actinacidiphila</taxon>
    </lineage>
</organism>
<comment type="caution">
    <text evidence="2">The sequence shown here is derived from an EMBL/GenBank/DDBJ whole genome shotgun (WGS) entry which is preliminary data.</text>
</comment>
<protein>
    <submittedName>
        <fullName evidence="2">Uncharacterized protein</fullName>
    </submittedName>
</protein>
<dbReference type="Proteomes" id="UP001153328">
    <property type="component" value="Unassembled WGS sequence"/>
</dbReference>
<feature type="compositionally biased region" description="Basic residues" evidence="1">
    <location>
        <begin position="58"/>
        <end position="68"/>
    </location>
</feature>
<name>A0A9W4H2E3_9ACTN</name>
<feature type="compositionally biased region" description="Basic residues" evidence="1">
    <location>
        <begin position="143"/>
        <end position="156"/>
    </location>
</feature>